<gene>
    <name evidence="1" type="ORF">FZC84_10665</name>
</gene>
<sequence>MIVRETSQSFYMTLQHDHAFLSGEIVKHFARNSLLSQEAFADVQQAAYEHDRGWIGLDDTPIWNDRSGEPYDFSDYPLLPKLAFYRIGLDEIEKSSAYAGLLCSMHFCSFFARSTDRNCLAFVQEERKRQDRIKRMITEVNEELLLQHFHLLQFSDNLSLYLCLNDPGVSKEAEHPWFQKGFKNTESLHPRNQPLMPRWLNRNEVTIEPFPFEKEFHLCLKYKKISKRNIEEIGIVEAFQKSEVRDHTIFIKRFGSKA</sequence>
<comment type="caution">
    <text evidence="1">The sequence shown here is derived from an EMBL/GenBank/DDBJ whole genome shotgun (WGS) entry which is preliminary data.</text>
</comment>
<dbReference type="InterPro" id="IPR024992">
    <property type="entry name" value="DUF3891"/>
</dbReference>
<dbReference type="RefSeq" id="WP_148953845.1">
    <property type="nucleotide sequence ID" value="NZ_VTEG01000006.1"/>
</dbReference>
<protein>
    <submittedName>
        <fullName evidence="1">DUF3891 family protein</fullName>
    </submittedName>
</protein>
<evidence type="ECO:0000313" key="1">
    <source>
        <dbReference type="EMBL" id="TYR99217.1"/>
    </source>
</evidence>
<dbReference type="AlphaFoldDB" id="A0A5D4MCN7"/>
<dbReference type="Proteomes" id="UP000325182">
    <property type="component" value="Unassembled WGS sequence"/>
</dbReference>
<reference evidence="1 2" key="1">
    <citation type="submission" date="2019-08" db="EMBL/GenBank/DDBJ databases">
        <title>Bacillus genomes from the desert of Cuatro Cienegas, Coahuila.</title>
        <authorList>
            <person name="Olmedo-Alvarez G."/>
        </authorList>
    </citation>
    <scope>NUCLEOTIDE SEQUENCE [LARGE SCALE GENOMIC DNA]</scope>
    <source>
        <strain evidence="1 2">CH128b_4D</strain>
    </source>
</reference>
<name>A0A5D4MCN7_9BACI</name>
<proteinExistence type="predicted"/>
<dbReference type="Pfam" id="PF13030">
    <property type="entry name" value="DUF3891"/>
    <property type="match status" value="1"/>
</dbReference>
<evidence type="ECO:0000313" key="2">
    <source>
        <dbReference type="Proteomes" id="UP000325182"/>
    </source>
</evidence>
<dbReference type="EMBL" id="VTEG01000006">
    <property type="protein sequence ID" value="TYR99217.1"/>
    <property type="molecule type" value="Genomic_DNA"/>
</dbReference>
<accession>A0A5D4MCN7</accession>
<organism evidence="1 2">
    <name type="scientific">Rossellomorea vietnamensis</name>
    <dbReference type="NCBI Taxonomy" id="218284"/>
    <lineage>
        <taxon>Bacteria</taxon>
        <taxon>Bacillati</taxon>
        <taxon>Bacillota</taxon>
        <taxon>Bacilli</taxon>
        <taxon>Bacillales</taxon>
        <taxon>Bacillaceae</taxon>
        <taxon>Rossellomorea</taxon>
    </lineage>
</organism>